<name>A0A4Q1C1U3_9BACT</name>
<protein>
    <recommendedName>
        <fullName evidence="4">VWA domain-containing protein</fullName>
    </recommendedName>
</protein>
<dbReference type="OrthoDB" id="916694at2"/>
<organism evidence="2 3">
    <name type="scientific">Aquirufa rosea</name>
    <dbReference type="NCBI Taxonomy" id="2509241"/>
    <lineage>
        <taxon>Bacteria</taxon>
        <taxon>Pseudomonadati</taxon>
        <taxon>Bacteroidota</taxon>
        <taxon>Cytophagia</taxon>
        <taxon>Cytophagales</taxon>
        <taxon>Flectobacillaceae</taxon>
        <taxon>Aquirufa</taxon>
    </lineage>
</organism>
<dbReference type="PANTHER" id="PTHR37947">
    <property type="entry name" value="BLL2462 PROTEIN"/>
    <property type="match status" value="1"/>
</dbReference>
<reference evidence="2 3" key="1">
    <citation type="submission" date="2019-01" db="EMBL/GenBank/DDBJ databases">
        <title>Cytophagaceae bacterium strain CAR-16.</title>
        <authorList>
            <person name="Chen W.-M."/>
        </authorList>
    </citation>
    <scope>NUCLEOTIDE SEQUENCE [LARGE SCALE GENOMIC DNA]</scope>
    <source>
        <strain evidence="2 3">CAR-16</strain>
    </source>
</reference>
<accession>A0A4Q1C1U3</accession>
<keyword evidence="3" id="KW-1185">Reference proteome</keyword>
<sequence length="604" mass="68823">MLLVLLNSWLSSVPLWLGLGLVFFIGLVYYWLQLKNSSISVLVVIQAVLRGLFLLGLILCFVPWKISVQEPQHLPRRMLFIVDDSQSMNLSNFKSFINEAYDKIKKLNSGELELKLISLNQRVNELGDILPNGKFSSWAQVQEIIRKESKDVDVTHVFFATDAQLSHLDSPNPLGRTIYVIPFGKEVIGQKLGLLVPSKPLISVLNEPIHVPISVWSNGQVNRKTPSINVLLNGQLFRELKVEFDRNVDFKQVDLEMVGKRQGKFEVSIHWSESPNDSQTFTWIVQEFKANIEAYAIAPNPSIGVINRIAKEAHMNVHWNFTQQVNSLAPADNYLFYGILPKELPKDKSIWILNVLPENLKQIPQMEEMSSIGEHFPSVWKKWVAQRTSLSANSLELWKEQMAEMKAKGNHQYIDSAINELFKISFLRKADDLFSLELNQTSFLLGEEVVFELRQLEQENLQLKGLQLNVEIKGGGTTTRFNRKITQAHQVESFIPSRPGNYQYIATLQGANKVVEFKGKFTVQDLNLESVKGRNSVNLQLLASKDGVKVVELAGLSSISFNDTINTDKGKLKEINLWEWPYFGLVMLMILAVEWIIRKSLHQI</sequence>
<keyword evidence="1" id="KW-0812">Transmembrane</keyword>
<evidence type="ECO:0000313" key="2">
    <source>
        <dbReference type="EMBL" id="RXK52174.1"/>
    </source>
</evidence>
<feature type="transmembrane region" description="Helical" evidence="1">
    <location>
        <begin position="39"/>
        <end position="64"/>
    </location>
</feature>
<proteinExistence type="predicted"/>
<keyword evidence="1" id="KW-0472">Membrane</keyword>
<dbReference type="PANTHER" id="PTHR37947:SF1">
    <property type="entry name" value="BLL2462 PROTEIN"/>
    <property type="match status" value="1"/>
</dbReference>
<gene>
    <name evidence="2" type="ORF">ESB04_00525</name>
</gene>
<feature type="transmembrane region" description="Helical" evidence="1">
    <location>
        <begin position="580"/>
        <end position="597"/>
    </location>
</feature>
<dbReference type="AlphaFoldDB" id="A0A4Q1C1U3"/>
<keyword evidence="1" id="KW-1133">Transmembrane helix</keyword>
<evidence type="ECO:0000256" key="1">
    <source>
        <dbReference type="SAM" id="Phobius"/>
    </source>
</evidence>
<evidence type="ECO:0008006" key="4">
    <source>
        <dbReference type="Google" id="ProtNLM"/>
    </source>
</evidence>
<evidence type="ECO:0000313" key="3">
    <source>
        <dbReference type="Proteomes" id="UP000289455"/>
    </source>
</evidence>
<feature type="transmembrane region" description="Helical" evidence="1">
    <location>
        <begin position="12"/>
        <end position="32"/>
    </location>
</feature>
<dbReference type="Proteomes" id="UP000289455">
    <property type="component" value="Unassembled WGS sequence"/>
</dbReference>
<comment type="caution">
    <text evidence="2">The sequence shown here is derived from an EMBL/GenBank/DDBJ whole genome shotgun (WGS) entry which is preliminary data.</text>
</comment>
<dbReference type="EMBL" id="SDHY01000001">
    <property type="protein sequence ID" value="RXK52174.1"/>
    <property type="molecule type" value="Genomic_DNA"/>
</dbReference>